<dbReference type="FunFam" id="3.40.532.10:FF:000003">
    <property type="entry name" value="Ubiquitin carboxyl-terminal hydrolase"/>
    <property type="match status" value="1"/>
</dbReference>
<dbReference type="Proteomes" id="UP000005237">
    <property type="component" value="Unassembled WGS sequence"/>
</dbReference>
<keyword evidence="16" id="KW-1185">Reference proteome</keyword>
<dbReference type="GO" id="GO:0006511">
    <property type="term" value="P:ubiquitin-dependent protein catabolic process"/>
    <property type="evidence" value="ECO:0007669"/>
    <property type="project" value="UniProtKB-UniRule"/>
</dbReference>
<keyword evidence="4 9" id="KW-0645">Protease</keyword>
<reference evidence="15" key="2">
    <citation type="submission" date="2022-06" db="UniProtKB">
        <authorList>
            <consortium name="EnsemblMetazoa"/>
        </authorList>
    </citation>
    <scope>IDENTIFICATION</scope>
    <source>
        <strain evidence="15">DF5081</strain>
    </source>
</reference>
<evidence type="ECO:0000313" key="15">
    <source>
        <dbReference type="EnsemblMetazoa" id="CJA18194.1"/>
    </source>
</evidence>
<evidence type="ECO:0000256" key="9">
    <source>
        <dbReference type="PIRNR" id="PIRNR038120"/>
    </source>
</evidence>
<dbReference type="EnsemblMetazoa" id="CJA18194.1">
    <property type="protein sequence ID" value="CJA18194.1"/>
    <property type="gene ID" value="WBGene00137399"/>
</dbReference>
<feature type="active site" description="Nucleophile" evidence="10 12">
    <location>
        <position position="83"/>
    </location>
</feature>
<dbReference type="GO" id="GO:0004843">
    <property type="term" value="F:cysteine-type deubiquitinase activity"/>
    <property type="evidence" value="ECO:0007669"/>
    <property type="project" value="UniProtKB-UniRule"/>
</dbReference>
<evidence type="ECO:0000256" key="11">
    <source>
        <dbReference type="PIRSR" id="PIRSR038120-2"/>
    </source>
</evidence>
<dbReference type="InterPro" id="IPR041507">
    <property type="entry name" value="UCH_C"/>
</dbReference>
<evidence type="ECO:0000256" key="2">
    <source>
        <dbReference type="ARBA" id="ARBA00004123"/>
    </source>
</evidence>
<keyword evidence="8" id="KW-0539">Nucleus</keyword>
<feature type="domain" description="UCH catalytic" evidence="14">
    <location>
        <begin position="6"/>
        <end position="220"/>
    </location>
</feature>
<protein>
    <recommendedName>
        <fullName evidence="9 13">Ubiquitin carboxyl-terminal hydrolase</fullName>
        <ecNumber evidence="9 13">3.4.19.12</ecNumber>
    </recommendedName>
</protein>
<dbReference type="OMA" id="YIQYEIQ"/>
<comment type="subcellular location">
    <subcellularLocation>
        <location evidence="2">Nucleus</location>
    </subcellularLocation>
</comment>
<dbReference type="PROSITE" id="PS52049">
    <property type="entry name" value="ULD"/>
    <property type="match status" value="1"/>
</dbReference>
<keyword evidence="6 9" id="KW-0378">Hydrolase</keyword>
<dbReference type="CDD" id="cd09617">
    <property type="entry name" value="Peptidase_C12_UCH37_BAP1"/>
    <property type="match status" value="1"/>
</dbReference>
<comment type="catalytic activity">
    <reaction evidence="1 9 12 13">
        <text>Thiol-dependent hydrolysis of ester, thioester, amide, peptide and isopeptide bonds formed by the C-terminal Gly of ubiquitin (a 76-residue protein attached to proteins as an intracellular targeting signal).</text>
        <dbReference type="EC" id="3.4.19.12"/>
    </reaction>
</comment>
<dbReference type="GO" id="GO:0005634">
    <property type="term" value="C:nucleus"/>
    <property type="evidence" value="ECO:0007669"/>
    <property type="project" value="UniProtKB-SubCell"/>
</dbReference>
<evidence type="ECO:0000259" key="14">
    <source>
        <dbReference type="PROSITE" id="PS52048"/>
    </source>
</evidence>
<dbReference type="PIRSF" id="PIRSF038120">
    <property type="entry name" value="Ubiquitinyl_hydrolase_UCH37"/>
    <property type="match status" value="1"/>
</dbReference>
<dbReference type="AlphaFoldDB" id="A0A8R1E182"/>
<feature type="site" description="Important for enzyme activity" evidence="11 12">
    <location>
        <position position="173"/>
    </location>
</feature>
<keyword evidence="7 9" id="KW-0788">Thiol protease</keyword>
<dbReference type="Gene3D" id="3.40.532.10">
    <property type="entry name" value="Peptidase C12, ubiquitin carboxyl-terminal hydrolase"/>
    <property type="match status" value="1"/>
</dbReference>
<comment type="similarity">
    <text evidence="3 9 12 13">Belongs to the peptidase C12 family.</text>
</comment>
<dbReference type="InterPro" id="IPR038765">
    <property type="entry name" value="Papain-like_cys_pep_sf"/>
</dbReference>
<dbReference type="PRINTS" id="PR00707">
    <property type="entry name" value="UBCTHYDRLASE"/>
</dbReference>
<feature type="active site" description="Proton donor" evidence="10 12">
    <location>
        <position position="158"/>
    </location>
</feature>
<proteinExistence type="inferred from homology"/>
<name>A0A8R1E182_CAEJA</name>
<evidence type="ECO:0000256" key="6">
    <source>
        <dbReference type="ARBA" id="ARBA00022801"/>
    </source>
</evidence>
<evidence type="ECO:0000256" key="12">
    <source>
        <dbReference type="PROSITE-ProRule" id="PRU01393"/>
    </source>
</evidence>
<evidence type="ECO:0000256" key="8">
    <source>
        <dbReference type="ARBA" id="ARBA00023242"/>
    </source>
</evidence>
<keyword evidence="5 9" id="KW-0833">Ubl conjugation pathway</keyword>
<dbReference type="PROSITE" id="PS52048">
    <property type="entry name" value="UCH_DOMAIN"/>
    <property type="match status" value="1"/>
</dbReference>
<evidence type="ECO:0000256" key="7">
    <source>
        <dbReference type="ARBA" id="ARBA00022807"/>
    </source>
</evidence>
<dbReference type="InterPro" id="IPR017390">
    <property type="entry name" value="Ubiquitinyl_hydrolase_UCH37"/>
</dbReference>
<dbReference type="InterPro" id="IPR036959">
    <property type="entry name" value="Peptidase_C12_UCH_sf"/>
</dbReference>
<evidence type="ECO:0000313" key="16">
    <source>
        <dbReference type="Proteomes" id="UP000005237"/>
    </source>
</evidence>
<dbReference type="Pfam" id="PF01088">
    <property type="entry name" value="Peptidase_C12"/>
    <property type="match status" value="1"/>
</dbReference>
<evidence type="ECO:0000256" key="5">
    <source>
        <dbReference type="ARBA" id="ARBA00022786"/>
    </source>
</evidence>
<organism evidence="15 16">
    <name type="scientific">Caenorhabditis japonica</name>
    <dbReference type="NCBI Taxonomy" id="281687"/>
    <lineage>
        <taxon>Eukaryota</taxon>
        <taxon>Metazoa</taxon>
        <taxon>Ecdysozoa</taxon>
        <taxon>Nematoda</taxon>
        <taxon>Chromadorea</taxon>
        <taxon>Rhabditida</taxon>
        <taxon>Rhabditina</taxon>
        <taxon>Rhabditomorpha</taxon>
        <taxon>Rhabditoidea</taxon>
        <taxon>Rhabditidae</taxon>
        <taxon>Peloderinae</taxon>
        <taxon>Caenorhabditis</taxon>
    </lineage>
</organism>
<dbReference type="EC" id="3.4.19.12" evidence="9 13"/>
<evidence type="ECO:0000256" key="3">
    <source>
        <dbReference type="ARBA" id="ARBA00009326"/>
    </source>
</evidence>
<dbReference type="PANTHER" id="PTHR10589:SF16">
    <property type="entry name" value="UBIQUITIN CARBOXYL-TERMINAL HYDROLASE ISOZYME L5"/>
    <property type="match status" value="1"/>
</dbReference>
<accession>A0A8R1E182</accession>
<feature type="site" description="Transition state stabilizer" evidence="12">
    <location>
        <position position="77"/>
    </location>
</feature>
<dbReference type="GO" id="GO:0005737">
    <property type="term" value="C:cytoplasm"/>
    <property type="evidence" value="ECO:0007669"/>
    <property type="project" value="TreeGrafter"/>
</dbReference>
<dbReference type="SUPFAM" id="SSF54001">
    <property type="entry name" value="Cysteine proteinases"/>
    <property type="match status" value="1"/>
</dbReference>
<dbReference type="InterPro" id="IPR001578">
    <property type="entry name" value="Peptidase_C12_UCH"/>
</dbReference>
<dbReference type="Pfam" id="PF18031">
    <property type="entry name" value="UCH_C"/>
    <property type="match status" value="1"/>
</dbReference>
<evidence type="ECO:0000256" key="1">
    <source>
        <dbReference type="ARBA" id="ARBA00000707"/>
    </source>
</evidence>
<evidence type="ECO:0000256" key="13">
    <source>
        <dbReference type="RuleBase" id="RU361215"/>
    </source>
</evidence>
<sequence>MTDAGNWCLIESDPGVFTEMLSGFGVEGLQVEEVYSLDDDKSLTRPVYGLVFLFKWRRGEETIGTPSTKPDIFFAQQMIQNACATQALINLLMNIKDQDVKLGDVLTQYKEFSMDMDPATRGLCLSNCEPVRAVHNSFSRQTLFELDAKGGESEDNYHFVTYLPLGNKVYELDGLRDAPYEVVDFADGTDWLSAIGPMIQARMQKYSQGDIHFNLMAIVPNRKFKLEEMLTSMVSANVNNEFDEQIDDLKKSIADENYKMEMYHRENNRRRHNYTPFLIKLMTILAREGKLVGKIEHAHQTAKTRANLATDKTSLELKRKQ</sequence>
<evidence type="ECO:0000256" key="4">
    <source>
        <dbReference type="ARBA" id="ARBA00022670"/>
    </source>
</evidence>
<dbReference type="PANTHER" id="PTHR10589">
    <property type="entry name" value="UBIQUITIN CARBOXYL-TERMINAL HYDROLASE"/>
    <property type="match status" value="1"/>
</dbReference>
<evidence type="ECO:0000256" key="10">
    <source>
        <dbReference type="PIRSR" id="PIRSR038120-1"/>
    </source>
</evidence>
<dbReference type="GO" id="GO:0016579">
    <property type="term" value="P:protein deubiquitination"/>
    <property type="evidence" value="ECO:0007669"/>
    <property type="project" value="InterPro"/>
</dbReference>
<reference evidence="16" key="1">
    <citation type="submission" date="2010-08" db="EMBL/GenBank/DDBJ databases">
        <authorList>
            <consortium name="Caenorhabditis japonica Sequencing Consortium"/>
            <person name="Wilson R.K."/>
        </authorList>
    </citation>
    <scope>NUCLEOTIDE SEQUENCE [LARGE SCALE GENOMIC DNA]</scope>
    <source>
        <strain evidence="16">DF5081</strain>
    </source>
</reference>